<name>A0ABW8MX11_9BURK</name>
<sequence>MGVCGDEILGPVASMLRFKDEDEAIALANNTRTGLAAYFYTTNISRAFRVMEALECGVVGINESLVFSQVAPFGGIKESGMGREGPGVEEYLEPKYVCFGDL</sequence>
<dbReference type="SUPFAM" id="SSF53720">
    <property type="entry name" value="ALDH-like"/>
    <property type="match status" value="1"/>
</dbReference>
<gene>
    <name evidence="4" type="ORF">ABH943_008307</name>
</gene>
<dbReference type="InterPro" id="IPR016161">
    <property type="entry name" value="Ald_DH/histidinol_DH"/>
</dbReference>
<evidence type="ECO:0000313" key="5">
    <source>
        <dbReference type="Proteomes" id="UP001620514"/>
    </source>
</evidence>
<dbReference type="PANTHER" id="PTHR43353">
    <property type="entry name" value="SUCCINATE-SEMIALDEHYDE DEHYDROGENASE, MITOCHONDRIAL"/>
    <property type="match status" value="1"/>
</dbReference>
<organism evidence="4 5">
    <name type="scientific">Caballeronia udeis</name>
    <dbReference type="NCBI Taxonomy" id="1232866"/>
    <lineage>
        <taxon>Bacteria</taxon>
        <taxon>Pseudomonadati</taxon>
        <taxon>Pseudomonadota</taxon>
        <taxon>Betaproteobacteria</taxon>
        <taxon>Burkholderiales</taxon>
        <taxon>Burkholderiaceae</taxon>
        <taxon>Caballeronia</taxon>
    </lineage>
</organism>
<proteinExistence type="inferred from homology"/>
<dbReference type="InterPro" id="IPR016163">
    <property type="entry name" value="Ald_DH_C"/>
</dbReference>
<feature type="domain" description="Aldehyde dehydrogenase" evidence="3">
    <location>
        <begin position="3"/>
        <end position="97"/>
    </location>
</feature>
<dbReference type="Pfam" id="PF00171">
    <property type="entry name" value="Aldedh"/>
    <property type="match status" value="1"/>
</dbReference>
<dbReference type="PANTHER" id="PTHR43353:SF5">
    <property type="entry name" value="SUCCINATE-SEMIALDEHYDE DEHYDROGENASE, MITOCHONDRIAL"/>
    <property type="match status" value="1"/>
</dbReference>
<accession>A0ABW8MX11</accession>
<evidence type="ECO:0000313" key="4">
    <source>
        <dbReference type="EMBL" id="MFK4448263.1"/>
    </source>
</evidence>
<keyword evidence="5" id="KW-1185">Reference proteome</keyword>
<protein>
    <submittedName>
        <fullName evidence="4">Acyl-CoA reductase-like NAD-dependent aldehyde dehydrogenase</fullName>
    </submittedName>
</protein>
<dbReference type="Gene3D" id="3.40.309.10">
    <property type="entry name" value="Aldehyde Dehydrogenase, Chain A, domain 2"/>
    <property type="match status" value="1"/>
</dbReference>
<reference evidence="4 5" key="1">
    <citation type="submission" date="2024-11" db="EMBL/GenBank/DDBJ databases">
        <title>Using genomics to understand microbial adaptation to soil warming.</title>
        <authorList>
            <person name="Deangelis K.M. PhD."/>
        </authorList>
    </citation>
    <scope>NUCLEOTIDE SEQUENCE [LARGE SCALE GENOMIC DNA]</scope>
    <source>
        <strain evidence="4 5">GAS97</strain>
    </source>
</reference>
<dbReference type="InterPro" id="IPR050740">
    <property type="entry name" value="Aldehyde_DH_Superfamily"/>
</dbReference>
<dbReference type="InterPro" id="IPR015590">
    <property type="entry name" value="Aldehyde_DH_dom"/>
</dbReference>
<comment type="caution">
    <text evidence="4">The sequence shown here is derived from an EMBL/GenBank/DDBJ whole genome shotgun (WGS) entry which is preliminary data.</text>
</comment>
<keyword evidence="2" id="KW-0560">Oxidoreductase</keyword>
<dbReference type="Proteomes" id="UP001620514">
    <property type="component" value="Unassembled WGS sequence"/>
</dbReference>
<evidence type="ECO:0000256" key="1">
    <source>
        <dbReference type="ARBA" id="ARBA00009986"/>
    </source>
</evidence>
<dbReference type="EMBL" id="JBIYDN010000047">
    <property type="protein sequence ID" value="MFK4448263.1"/>
    <property type="molecule type" value="Genomic_DNA"/>
</dbReference>
<dbReference type="Gene3D" id="3.40.605.10">
    <property type="entry name" value="Aldehyde Dehydrogenase, Chain A, domain 1"/>
    <property type="match status" value="1"/>
</dbReference>
<evidence type="ECO:0000256" key="2">
    <source>
        <dbReference type="ARBA" id="ARBA00023002"/>
    </source>
</evidence>
<dbReference type="InterPro" id="IPR016162">
    <property type="entry name" value="Ald_DH_N"/>
</dbReference>
<comment type="similarity">
    <text evidence="1">Belongs to the aldehyde dehydrogenase family.</text>
</comment>
<evidence type="ECO:0000259" key="3">
    <source>
        <dbReference type="Pfam" id="PF00171"/>
    </source>
</evidence>